<evidence type="ECO:0000256" key="1">
    <source>
        <dbReference type="SAM" id="MobiDB-lite"/>
    </source>
</evidence>
<evidence type="ECO:0000313" key="2">
    <source>
        <dbReference type="EMBL" id="GAA5144057.1"/>
    </source>
</evidence>
<organism evidence="2 3">
    <name type="scientific">Prosthecobacter algae</name>
    <dbReference type="NCBI Taxonomy" id="1144682"/>
    <lineage>
        <taxon>Bacteria</taxon>
        <taxon>Pseudomonadati</taxon>
        <taxon>Verrucomicrobiota</taxon>
        <taxon>Verrucomicrobiia</taxon>
        <taxon>Verrucomicrobiales</taxon>
        <taxon>Verrucomicrobiaceae</taxon>
        <taxon>Prosthecobacter</taxon>
    </lineage>
</organism>
<dbReference type="EMBL" id="BAABIA010000007">
    <property type="protein sequence ID" value="GAA5144057.1"/>
    <property type="molecule type" value="Genomic_DNA"/>
</dbReference>
<name>A0ABP9PBQ9_9BACT</name>
<feature type="region of interest" description="Disordered" evidence="1">
    <location>
        <begin position="64"/>
        <end position="94"/>
    </location>
</feature>
<keyword evidence="3" id="KW-1185">Reference proteome</keyword>
<feature type="compositionally biased region" description="Basic and acidic residues" evidence="1">
    <location>
        <begin position="1"/>
        <end position="10"/>
    </location>
</feature>
<feature type="compositionally biased region" description="Low complexity" evidence="1">
    <location>
        <begin position="84"/>
        <end position="94"/>
    </location>
</feature>
<protein>
    <submittedName>
        <fullName evidence="2">Uncharacterized protein</fullName>
    </submittedName>
</protein>
<proteinExistence type="predicted"/>
<gene>
    <name evidence="2" type="ORF">GCM10023213_33300</name>
</gene>
<sequence>MGKQRGEKGAECSVLSSEVKKSKVKDVKKPQSVLDCASPLALSKSSPALVRSMERGRPACCFLRPRGKPFSHPAAHPSPPSPNAPSGSPERSRW</sequence>
<accession>A0ABP9PBQ9</accession>
<feature type="compositionally biased region" description="Basic and acidic residues" evidence="1">
    <location>
        <begin position="18"/>
        <end position="27"/>
    </location>
</feature>
<comment type="caution">
    <text evidence="2">The sequence shown here is derived from an EMBL/GenBank/DDBJ whole genome shotgun (WGS) entry which is preliminary data.</text>
</comment>
<dbReference type="Proteomes" id="UP001499852">
    <property type="component" value="Unassembled WGS sequence"/>
</dbReference>
<evidence type="ECO:0000313" key="3">
    <source>
        <dbReference type="Proteomes" id="UP001499852"/>
    </source>
</evidence>
<reference evidence="3" key="1">
    <citation type="journal article" date="2019" name="Int. J. Syst. Evol. Microbiol.">
        <title>The Global Catalogue of Microorganisms (GCM) 10K type strain sequencing project: providing services to taxonomists for standard genome sequencing and annotation.</title>
        <authorList>
            <consortium name="The Broad Institute Genomics Platform"/>
            <consortium name="The Broad Institute Genome Sequencing Center for Infectious Disease"/>
            <person name="Wu L."/>
            <person name="Ma J."/>
        </authorList>
    </citation>
    <scope>NUCLEOTIDE SEQUENCE [LARGE SCALE GENOMIC DNA]</scope>
    <source>
        <strain evidence="3">JCM 18053</strain>
    </source>
</reference>
<feature type="region of interest" description="Disordered" evidence="1">
    <location>
        <begin position="1"/>
        <end position="27"/>
    </location>
</feature>